<dbReference type="SUPFAM" id="SSF46689">
    <property type="entry name" value="Homeodomain-like"/>
    <property type="match status" value="1"/>
</dbReference>
<accession>A0A9W6GZI8</accession>
<evidence type="ECO:0008006" key="6">
    <source>
        <dbReference type="Google" id="ProtNLM"/>
    </source>
</evidence>
<dbReference type="Pfam" id="PF13518">
    <property type="entry name" value="HTH_28"/>
    <property type="match status" value="1"/>
</dbReference>
<evidence type="ECO:0000259" key="2">
    <source>
        <dbReference type="Pfam" id="PF13518"/>
    </source>
</evidence>
<feature type="domain" description="Winged helix-turn helix" evidence="3">
    <location>
        <begin position="80"/>
        <end position="137"/>
    </location>
</feature>
<evidence type="ECO:0000259" key="3">
    <source>
        <dbReference type="Pfam" id="PF13592"/>
    </source>
</evidence>
<gene>
    <name evidence="4" type="ORF">LMG27198_47070</name>
</gene>
<dbReference type="InterPro" id="IPR047655">
    <property type="entry name" value="Transpos_IS630-like"/>
</dbReference>
<dbReference type="InterPro" id="IPR038717">
    <property type="entry name" value="Tc1-like_DDE_dom"/>
</dbReference>
<dbReference type="Pfam" id="PF13358">
    <property type="entry name" value="DDE_3"/>
    <property type="match status" value="1"/>
</dbReference>
<dbReference type="GO" id="GO:0003676">
    <property type="term" value="F:nucleic acid binding"/>
    <property type="evidence" value="ECO:0007669"/>
    <property type="project" value="InterPro"/>
</dbReference>
<dbReference type="InterPro" id="IPR036397">
    <property type="entry name" value="RNaseH_sf"/>
</dbReference>
<dbReference type="NCBIfam" id="NF033545">
    <property type="entry name" value="transpos_IS630"/>
    <property type="match status" value="1"/>
</dbReference>
<dbReference type="InterPro" id="IPR036388">
    <property type="entry name" value="WH-like_DNA-bd_sf"/>
</dbReference>
<reference evidence="4" key="1">
    <citation type="journal article" date="2023" name="Int. J. Syst. Evol. Microbiol.">
        <title>Methylocystis iwaonis sp. nov., a type II methane-oxidizing bacterium from surface soil of a rice paddy field in Japan, and emended description of the genus Methylocystis (ex Whittenbury et al. 1970) Bowman et al. 1993.</title>
        <authorList>
            <person name="Kaise H."/>
            <person name="Sawadogo J.B."/>
            <person name="Alam M.S."/>
            <person name="Ueno C."/>
            <person name="Dianou D."/>
            <person name="Shinjo R."/>
            <person name="Asakawa S."/>
        </authorList>
    </citation>
    <scope>NUCLEOTIDE SEQUENCE</scope>
    <source>
        <strain evidence="4">LMG27198</strain>
    </source>
</reference>
<dbReference type="PANTHER" id="PTHR46564">
    <property type="entry name" value="TRANSPOSASE"/>
    <property type="match status" value="1"/>
</dbReference>
<proteinExistence type="predicted"/>
<dbReference type="InterPro" id="IPR055247">
    <property type="entry name" value="InsJ-like_HTH"/>
</dbReference>
<dbReference type="PANTHER" id="PTHR46564:SF1">
    <property type="entry name" value="TRANSPOSASE"/>
    <property type="match status" value="1"/>
</dbReference>
<keyword evidence="5" id="KW-1185">Reference proteome</keyword>
<evidence type="ECO:0000313" key="5">
    <source>
        <dbReference type="Proteomes" id="UP001144323"/>
    </source>
</evidence>
<dbReference type="Gene3D" id="3.30.420.10">
    <property type="entry name" value="Ribonuclease H-like superfamily/Ribonuclease H"/>
    <property type="match status" value="1"/>
</dbReference>
<name>A0A9W6GZI8_9HYPH</name>
<dbReference type="Pfam" id="PF13592">
    <property type="entry name" value="HTH_33"/>
    <property type="match status" value="1"/>
</dbReference>
<dbReference type="InterPro" id="IPR025959">
    <property type="entry name" value="Winged_HTH_dom"/>
</dbReference>
<dbReference type="EMBL" id="BSEC01000005">
    <property type="protein sequence ID" value="GLI95715.1"/>
    <property type="molecule type" value="Genomic_DNA"/>
</dbReference>
<dbReference type="InterPro" id="IPR009057">
    <property type="entry name" value="Homeodomain-like_sf"/>
</dbReference>
<evidence type="ECO:0000313" key="4">
    <source>
        <dbReference type="EMBL" id="GLI95715.1"/>
    </source>
</evidence>
<dbReference type="Proteomes" id="UP001144323">
    <property type="component" value="Unassembled WGS sequence"/>
</dbReference>
<dbReference type="Gene3D" id="1.10.10.10">
    <property type="entry name" value="Winged helix-like DNA-binding domain superfamily/Winged helix DNA-binding domain"/>
    <property type="match status" value="1"/>
</dbReference>
<organism evidence="4 5">
    <name type="scientific">Methylocystis echinoides</name>
    <dbReference type="NCBI Taxonomy" id="29468"/>
    <lineage>
        <taxon>Bacteria</taxon>
        <taxon>Pseudomonadati</taxon>
        <taxon>Pseudomonadota</taxon>
        <taxon>Alphaproteobacteria</taxon>
        <taxon>Hyphomicrobiales</taxon>
        <taxon>Methylocystaceae</taxon>
        <taxon>Methylocystis</taxon>
    </lineage>
</organism>
<sequence>MRIRVVKRVQDGESPEIIAKILGLDRSTVYGWLARYRRGGWDGLKAKPLAGRPPKLSGKMMQWVYESVTRKNPLQLNFVFALWTRDMVAKLIKDKFGMKLSVASVGRLLAQLGITCQKPLHRAQERDEALVQQWLKKDYPQIRATARKAGADIYFGDAAHIRSDHHAGRTWGTKGETPIVETTGARHAMSLISAITSRGHMRFMIVEKGGVNADVFIEFLKRLIAGAKRVIFLIVDRGPAHVAKKTKAFVESLNGSLRLFYLPPYSPDRNPDELVWKHLKADTVGRMAVTNRDDFKSKVRSSMRQLQNNPAKIRAFYQKPSLQYAA</sequence>
<comment type="caution">
    <text evidence="4">The sequence shown here is derived from an EMBL/GenBank/DDBJ whole genome shotgun (WGS) entry which is preliminary data.</text>
</comment>
<protein>
    <recommendedName>
        <fullName evidence="6">Transposase</fullName>
    </recommendedName>
</protein>
<feature type="domain" description="Tc1-like transposase DDE" evidence="1">
    <location>
        <begin position="152"/>
        <end position="292"/>
    </location>
</feature>
<dbReference type="AlphaFoldDB" id="A0A9W6GZI8"/>
<evidence type="ECO:0000259" key="1">
    <source>
        <dbReference type="Pfam" id="PF13358"/>
    </source>
</evidence>
<dbReference type="RefSeq" id="WP_281806666.1">
    <property type="nucleotide sequence ID" value="NZ_BSEC01000005.1"/>
</dbReference>
<feature type="domain" description="Insertion element IS150 protein InsJ-like helix-turn-helix" evidence="2">
    <location>
        <begin position="1"/>
        <end position="53"/>
    </location>
</feature>